<feature type="compositionally biased region" description="Low complexity" evidence="1">
    <location>
        <begin position="52"/>
        <end position="63"/>
    </location>
</feature>
<feature type="transmembrane region" description="Helical" evidence="2">
    <location>
        <begin position="92"/>
        <end position="117"/>
    </location>
</feature>
<keyword evidence="2" id="KW-1133">Transmembrane helix</keyword>
<evidence type="ECO:0000256" key="3">
    <source>
        <dbReference type="SAM" id="SignalP"/>
    </source>
</evidence>
<dbReference type="Proteomes" id="UP000501690">
    <property type="component" value="Linkage Group LG1"/>
</dbReference>
<dbReference type="AlphaFoldDB" id="A0A4D6KHP9"/>
<keyword evidence="2" id="KW-0472">Membrane</keyword>
<protein>
    <recommendedName>
        <fullName evidence="6">Concanavalin A-like lectin/glucanase</fullName>
    </recommendedName>
</protein>
<evidence type="ECO:0008006" key="6">
    <source>
        <dbReference type="Google" id="ProtNLM"/>
    </source>
</evidence>
<dbReference type="PANTHER" id="PTHR37189">
    <property type="entry name" value="CONCANAVALIN A-LIKE LECTIN/GLUCANASE DOMAIN-CONTAINING PROTEIN-RELATED"/>
    <property type="match status" value="1"/>
</dbReference>
<dbReference type="EMBL" id="CP039345">
    <property type="protein sequence ID" value="QCD77366.1"/>
    <property type="molecule type" value="Genomic_DNA"/>
</dbReference>
<gene>
    <name evidence="4" type="ORF">DEO72_LG1g989</name>
</gene>
<feature type="signal peptide" evidence="3">
    <location>
        <begin position="1"/>
        <end position="25"/>
    </location>
</feature>
<accession>A0A4D6KHP9</accession>
<keyword evidence="2" id="KW-0812">Transmembrane</keyword>
<dbReference type="PANTHER" id="PTHR37189:SF4">
    <property type="entry name" value="TRANSMEMBRANE PROTEIN"/>
    <property type="match status" value="1"/>
</dbReference>
<evidence type="ECO:0000256" key="2">
    <source>
        <dbReference type="SAM" id="Phobius"/>
    </source>
</evidence>
<evidence type="ECO:0000313" key="4">
    <source>
        <dbReference type="EMBL" id="QCD77366.1"/>
    </source>
</evidence>
<proteinExistence type="predicted"/>
<evidence type="ECO:0000256" key="1">
    <source>
        <dbReference type="SAM" id="MobiDB-lite"/>
    </source>
</evidence>
<organism evidence="4 5">
    <name type="scientific">Vigna unguiculata</name>
    <name type="common">Cowpea</name>
    <dbReference type="NCBI Taxonomy" id="3917"/>
    <lineage>
        <taxon>Eukaryota</taxon>
        <taxon>Viridiplantae</taxon>
        <taxon>Streptophyta</taxon>
        <taxon>Embryophyta</taxon>
        <taxon>Tracheophyta</taxon>
        <taxon>Spermatophyta</taxon>
        <taxon>Magnoliopsida</taxon>
        <taxon>eudicotyledons</taxon>
        <taxon>Gunneridae</taxon>
        <taxon>Pentapetalae</taxon>
        <taxon>rosids</taxon>
        <taxon>fabids</taxon>
        <taxon>Fabales</taxon>
        <taxon>Fabaceae</taxon>
        <taxon>Papilionoideae</taxon>
        <taxon>50 kb inversion clade</taxon>
        <taxon>NPAAA clade</taxon>
        <taxon>indigoferoid/millettioid clade</taxon>
        <taxon>Phaseoleae</taxon>
        <taxon>Vigna</taxon>
    </lineage>
</organism>
<keyword evidence="3" id="KW-0732">Signal</keyword>
<sequence length="160" mass="16967">MSSLWGLTTAILIAIALLFAGSSSAGRDLRPSEHGLFFQASPPANSSPDMRSFFSTSKGSSASDVPPGNMTESLPPQWWGVGGARRSHVGQALMTASLVCGITGGILLVASALLYLFKHRKKPHQNESFRASNTNNNNCNNVSHNNSDNKLQLVAVARDG</sequence>
<reference evidence="4 5" key="1">
    <citation type="submission" date="2019-04" db="EMBL/GenBank/DDBJ databases">
        <title>An improved genome assembly and genetic linkage map for asparagus bean, Vigna unguiculata ssp. sesquipedialis.</title>
        <authorList>
            <person name="Xia Q."/>
            <person name="Zhang R."/>
            <person name="Dong Y."/>
        </authorList>
    </citation>
    <scope>NUCLEOTIDE SEQUENCE [LARGE SCALE GENOMIC DNA]</scope>
    <source>
        <tissue evidence="4">Leaf</tissue>
    </source>
</reference>
<feature type="region of interest" description="Disordered" evidence="1">
    <location>
        <begin position="126"/>
        <end position="145"/>
    </location>
</feature>
<evidence type="ECO:0000313" key="5">
    <source>
        <dbReference type="Proteomes" id="UP000501690"/>
    </source>
</evidence>
<feature type="chain" id="PRO_5020040056" description="Concanavalin A-like lectin/glucanase" evidence="3">
    <location>
        <begin position="26"/>
        <end position="160"/>
    </location>
</feature>
<name>A0A4D6KHP9_VIGUN</name>
<keyword evidence="5" id="KW-1185">Reference proteome</keyword>
<feature type="region of interest" description="Disordered" evidence="1">
    <location>
        <begin position="40"/>
        <end position="72"/>
    </location>
</feature>